<dbReference type="Pfam" id="PF09325">
    <property type="entry name" value="Vps5"/>
    <property type="match status" value="1"/>
</dbReference>
<dbReference type="STRING" id="983967.A0A1E4T8Z3"/>
<evidence type="ECO:0000256" key="1">
    <source>
        <dbReference type="ARBA" id="ARBA00004287"/>
    </source>
</evidence>
<evidence type="ECO:0000256" key="4">
    <source>
        <dbReference type="ARBA" id="ARBA00010883"/>
    </source>
</evidence>
<dbReference type="Gene3D" id="1.20.1270.60">
    <property type="entry name" value="Arfaptin homology (AH) domain/BAR domain"/>
    <property type="match status" value="1"/>
</dbReference>
<comment type="subcellular location">
    <subcellularLocation>
        <location evidence="2">Cytoplasm</location>
    </subcellularLocation>
    <subcellularLocation>
        <location evidence="3">Golgi apparatus</location>
    </subcellularLocation>
    <subcellularLocation>
        <location evidence="1">Membrane</location>
        <topology evidence="1">Peripheral membrane protein</topology>
        <orientation evidence="1">Cytoplasmic side</orientation>
    </subcellularLocation>
</comment>
<feature type="compositionally biased region" description="Low complexity" evidence="12">
    <location>
        <begin position="228"/>
        <end position="257"/>
    </location>
</feature>
<dbReference type="Pfam" id="PF00787">
    <property type="entry name" value="PX"/>
    <property type="match status" value="1"/>
</dbReference>
<dbReference type="GO" id="GO:0015031">
    <property type="term" value="P:protein transport"/>
    <property type="evidence" value="ECO:0007669"/>
    <property type="project" value="UniProtKB-KW"/>
</dbReference>
<evidence type="ECO:0000256" key="2">
    <source>
        <dbReference type="ARBA" id="ARBA00004496"/>
    </source>
</evidence>
<gene>
    <name evidence="14" type="ORF">CANARDRAFT_186366</name>
</gene>
<evidence type="ECO:0000256" key="6">
    <source>
        <dbReference type="ARBA" id="ARBA00022490"/>
    </source>
</evidence>
<dbReference type="Gene3D" id="3.30.1520.10">
    <property type="entry name" value="Phox-like domain"/>
    <property type="match status" value="1"/>
</dbReference>
<feature type="region of interest" description="Disordered" evidence="12">
    <location>
        <begin position="89"/>
        <end position="127"/>
    </location>
</feature>
<dbReference type="GO" id="GO:0042147">
    <property type="term" value="P:retrograde transport, endosome to Golgi"/>
    <property type="evidence" value="ECO:0007669"/>
    <property type="project" value="TreeGrafter"/>
</dbReference>
<evidence type="ECO:0000259" key="13">
    <source>
        <dbReference type="PROSITE" id="PS50195"/>
    </source>
</evidence>
<dbReference type="InterPro" id="IPR036871">
    <property type="entry name" value="PX_dom_sf"/>
</dbReference>
<feature type="coiled-coil region" evidence="11">
    <location>
        <begin position="615"/>
        <end position="649"/>
    </location>
</feature>
<dbReference type="PANTHER" id="PTHR10555">
    <property type="entry name" value="SORTING NEXIN"/>
    <property type="match status" value="1"/>
</dbReference>
<feature type="compositionally biased region" description="Polar residues" evidence="12">
    <location>
        <begin position="20"/>
        <end position="42"/>
    </location>
</feature>
<evidence type="ECO:0000256" key="5">
    <source>
        <dbReference type="ARBA" id="ARBA00022448"/>
    </source>
</evidence>
<organism evidence="14 15">
    <name type="scientific">[Candida] arabinofermentans NRRL YB-2248</name>
    <dbReference type="NCBI Taxonomy" id="983967"/>
    <lineage>
        <taxon>Eukaryota</taxon>
        <taxon>Fungi</taxon>
        <taxon>Dikarya</taxon>
        <taxon>Ascomycota</taxon>
        <taxon>Saccharomycotina</taxon>
        <taxon>Pichiomycetes</taxon>
        <taxon>Pichiales</taxon>
        <taxon>Pichiaceae</taxon>
        <taxon>Ogataea</taxon>
        <taxon>Ogataea/Candida clade</taxon>
    </lineage>
</organism>
<dbReference type="EMBL" id="KV453847">
    <property type="protein sequence ID" value="ODV88226.1"/>
    <property type="molecule type" value="Genomic_DNA"/>
</dbReference>
<feature type="compositionally biased region" description="Polar residues" evidence="12">
    <location>
        <begin position="195"/>
        <end position="204"/>
    </location>
</feature>
<evidence type="ECO:0000256" key="12">
    <source>
        <dbReference type="SAM" id="MobiDB-lite"/>
    </source>
</evidence>
<feature type="compositionally biased region" description="Acidic residues" evidence="12">
    <location>
        <begin position="94"/>
        <end position="106"/>
    </location>
</feature>
<evidence type="ECO:0000256" key="3">
    <source>
        <dbReference type="ARBA" id="ARBA00004555"/>
    </source>
</evidence>
<evidence type="ECO:0000256" key="9">
    <source>
        <dbReference type="ARBA" id="ARBA00023034"/>
    </source>
</evidence>
<keyword evidence="10" id="KW-0472">Membrane</keyword>
<dbReference type="FunFam" id="3.30.1520.10:FF:000013">
    <property type="entry name" value="Putative Sorting nexin 3"/>
    <property type="match status" value="1"/>
</dbReference>
<feature type="compositionally biased region" description="Basic residues" evidence="12">
    <location>
        <begin position="205"/>
        <end position="217"/>
    </location>
</feature>
<keyword evidence="8" id="KW-0653">Protein transport</keyword>
<keyword evidence="6" id="KW-0963">Cytoplasm</keyword>
<protein>
    <recommendedName>
        <fullName evidence="13">PX domain-containing protein</fullName>
    </recommendedName>
</protein>
<keyword evidence="7" id="KW-0597">Phosphoprotein</keyword>
<dbReference type="GO" id="GO:0005829">
    <property type="term" value="C:cytosol"/>
    <property type="evidence" value="ECO:0007669"/>
    <property type="project" value="GOC"/>
</dbReference>
<dbReference type="SUPFAM" id="SSF64268">
    <property type="entry name" value="PX domain"/>
    <property type="match status" value="1"/>
</dbReference>
<evidence type="ECO:0000256" key="7">
    <source>
        <dbReference type="ARBA" id="ARBA00022553"/>
    </source>
</evidence>
<dbReference type="PANTHER" id="PTHR10555:SF170">
    <property type="entry name" value="FI18122P1"/>
    <property type="match status" value="1"/>
</dbReference>
<dbReference type="GO" id="GO:0045053">
    <property type="term" value="P:protein retention in Golgi apparatus"/>
    <property type="evidence" value="ECO:0007669"/>
    <property type="project" value="TreeGrafter"/>
</dbReference>
<sequence length="704" mass="80151">MNHFDEHEDNIWDDVPPANPSASVLFNPSDNPYSSGFNSTFDRASNDEQHVAEDLLEEVDFNSDPTPPPTQHHHIFDELSNTMNSITLAPPKEEEGEEDKDAEYEGDTNNRPEDKISPEELDEMKQKKKELLSSLVQNDDDSNILGKSILSDTPRTGEDLFTTIADKKADNGPLGNILSLAANDSTPETVLEHPTSASNVTSPNKKTRILRPRRVVKKASVALRGIESPQSPLDPLSLQPQDNESDSSSLKGDSTSKQTLLSSMNKPLFDIKQPKTASPVKKQPHIETSQPASKKSNEGSTKPIDTFDITVGDPVKVSELASSHIVYSITTKTKSKLLRNEESTVTRRYSDFLWLYNQLLNNHPGHIIPPPPEKQVYGRFDEKFIENRRLALEKMLIKISKSPILQNDYDFIIFLQSENFSIESKEREFIHYHGEGAENQSITDGEGSANDFSTASIINQTNAAASTSGSFFGSLISLNVPKYVENDQFVLDKQVYIENLDQQLRSLSKTLDFILEKRDEVILSMNELIVIIQQLTDLEINNELSELFANFEELQTKVKELLERTNLQQILTLGSTIDEYTRTIGSIRNCFETRFKLCNNIVTLQSQHSKKQKNLIKFKSKNHNQLDKIKRYEDELSSMESMINKQEEFKIEFNNNLKTDLMKFESDKINDFKSMIEIYWEGLVESQKELIELWESFYEKCKFE</sequence>
<proteinExistence type="inferred from homology"/>
<dbReference type="GO" id="GO:0005794">
    <property type="term" value="C:Golgi apparatus"/>
    <property type="evidence" value="ECO:0007669"/>
    <property type="project" value="UniProtKB-SubCell"/>
</dbReference>
<keyword evidence="15" id="KW-1185">Reference proteome</keyword>
<dbReference type="InterPro" id="IPR027267">
    <property type="entry name" value="AH/BAR_dom_sf"/>
</dbReference>
<feature type="domain" description="PX" evidence="13">
    <location>
        <begin position="305"/>
        <end position="421"/>
    </location>
</feature>
<name>A0A1E4T8Z3_9ASCO</name>
<dbReference type="FunFam" id="1.20.1270.60:FF:000022">
    <property type="entry name" value="Sorting nexin 3 protein"/>
    <property type="match status" value="1"/>
</dbReference>
<evidence type="ECO:0000256" key="8">
    <source>
        <dbReference type="ARBA" id="ARBA00022927"/>
    </source>
</evidence>
<dbReference type="GO" id="GO:0035091">
    <property type="term" value="F:phosphatidylinositol binding"/>
    <property type="evidence" value="ECO:0007669"/>
    <property type="project" value="InterPro"/>
</dbReference>
<keyword evidence="11" id="KW-0175">Coiled coil</keyword>
<reference evidence="15" key="1">
    <citation type="submission" date="2016-04" db="EMBL/GenBank/DDBJ databases">
        <title>Comparative genomics of biotechnologically important yeasts.</title>
        <authorList>
            <consortium name="DOE Joint Genome Institute"/>
            <person name="Riley R."/>
            <person name="Haridas S."/>
            <person name="Wolfe K.H."/>
            <person name="Lopes M.R."/>
            <person name="Hittinger C.T."/>
            <person name="Goker M."/>
            <person name="Salamov A."/>
            <person name="Wisecaver J."/>
            <person name="Long T.M."/>
            <person name="Aerts A.L."/>
            <person name="Barry K."/>
            <person name="Choi C."/>
            <person name="Clum A."/>
            <person name="Coughlan A.Y."/>
            <person name="Deshpande S."/>
            <person name="Douglass A.P."/>
            <person name="Hanson S.J."/>
            <person name="Klenk H.-P."/>
            <person name="Labutti K."/>
            <person name="Lapidus A."/>
            <person name="Lindquist E."/>
            <person name="Lipzen A."/>
            <person name="Meier-Kolthoff J.P."/>
            <person name="Ohm R.A."/>
            <person name="Otillar R.P."/>
            <person name="Pangilinan J."/>
            <person name="Peng Y."/>
            <person name="Rokas A."/>
            <person name="Rosa C.A."/>
            <person name="Scheuner C."/>
            <person name="Sibirny A.A."/>
            <person name="Slot J.C."/>
            <person name="Stielow J.B."/>
            <person name="Sun H."/>
            <person name="Kurtzman C.P."/>
            <person name="Blackwell M."/>
            <person name="Grigoriev I.V."/>
            <person name="Jeffries T.W."/>
        </authorList>
    </citation>
    <scope>NUCLEOTIDE SEQUENCE [LARGE SCALE GENOMIC DNA]</scope>
    <source>
        <strain evidence="15">NRRL YB-2248</strain>
    </source>
</reference>
<feature type="compositionally biased region" description="Basic and acidic residues" evidence="12">
    <location>
        <begin position="108"/>
        <end position="127"/>
    </location>
</feature>
<keyword evidence="5" id="KW-0813">Transport</keyword>
<comment type="similarity">
    <text evidence="4">Belongs to the sorting nexin family.</text>
</comment>
<dbReference type="OrthoDB" id="271164at2759"/>
<feature type="compositionally biased region" description="Polar residues" evidence="12">
    <location>
        <begin position="286"/>
        <end position="300"/>
    </location>
</feature>
<evidence type="ECO:0000313" key="15">
    <source>
        <dbReference type="Proteomes" id="UP000094801"/>
    </source>
</evidence>
<accession>A0A1E4T8Z3</accession>
<evidence type="ECO:0000313" key="14">
    <source>
        <dbReference type="EMBL" id="ODV88226.1"/>
    </source>
</evidence>
<dbReference type="GO" id="GO:0005768">
    <property type="term" value="C:endosome"/>
    <property type="evidence" value="ECO:0007669"/>
    <property type="project" value="TreeGrafter"/>
</dbReference>
<dbReference type="GO" id="GO:0030904">
    <property type="term" value="C:retromer complex"/>
    <property type="evidence" value="ECO:0007669"/>
    <property type="project" value="UniProtKB-ARBA"/>
</dbReference>
<dbReference type="AlphaFoldDB" id="A0A1E4T8Z3"/>
<feature type="non-terminal residue" evidence="14">
    <location>
        <position position="704"/>
    </location>
</feature>
<feature type="compositionally biased region" description="Basic and acidic residues" evidence="12">
    <location>
        <begin position="1"/>
        <end position="10"/>
    </location>
</feature>
<evidence type="ECO:0000256" key="11">
    <source>
        <dbReference type="SAM" id="Coils"/>
    </source>
</evidence>
<feature type="region of interest" description="Disordered" evidence="12">
    <location>
        <begin position="1"/>
        <end position="42"/>
    </location>
</feature>
<dbReference type="PROSITE" id="PS50195">
    <property type="entry name" value="PX"/>
    <property type="match status" value="1"/>
</dbReference>
<dbReference type="InterPro" id="IPR001683">
    <property type="entry name" value="PX_dom"/>
</dbReference>
<dbReference type="InterPro" id="IPR015404">
    <property type="entry name" value="Vps5_C"/>
</dbReference>
<keyword evidence="9" id="KW-0333">Golgi apparatus</keyword>
<dbReference type="SMART" id="SM00312">
    <property type="entry name" value="PX"/>
    <property type="match status" value="1"/>
</dbReference>
<evidence type="ECO:0000256" key="10">
    <source>
        <dbReference type="ARBA" id="ARBA00023136"/>
    </source>
</evidence>
<feature type="region of interest" description="Disordered" evidence="12">
    <location>
        <begin position="185"/>
        <end position="307"/>
    </location>
</feature>
<dbReference type="Proteomes" id="UP000094801">
    <property type="component" value="Unassembled WGS sequence"/>
</dbReference>